<comment type="caution">
    <text evidence="4">The sequence shown here is derived from an EMBL/GenBank/DDBJ whole genome shotgun (WGS) entry which is preliminary data.</text>
</comment>
<evidence type="ECO:0000313" key="5">
    <source>
        <dbReference type="Proteomes" id="UP001596287"/>
    </source>
</evidence>
<dbReference type="InterPro" id="IPR000182">
    <property type="entry name" value="GNAT_dom"/>
</dbReference>
<evidence type="ECO:0000256" key="1">
    <source>
        <dbReference type="ARBA" id="ARBA00022679"/>
    </source>
</evidence>
<dbReference type="PANTHER" id="PTHR10545">
    <property type="entry name" value="DIAMINE N-ACETYLTRANSFERASE"/>
    <property type="match status" value="1"/>
</dbReference>
<dbReference type="SUPFAM" id="SSF55729">
    <property type="entry name" value="Acyl-CoA N-acyltransferases (Nat)"/>
    <property type="match status" value="1"/>
</dbReference>
<reference evidence="5" key="1">
    <citation type="journal article" date="2019" name="Int. J. Syst. Evol. Microbiol.">
        <title>The Global Catalogue of Microorganisms (GCM) 10K type strain sequencing project: providing services to taxonomists for standard genome sequencing and annotation.</title>
        <authorList>
            <consortium name="The Broad Institute Genomics Platform"/>
            <consortium name="The Broad Institute Genome Sequencing Center for Infectious Disease"/>
            <person name="Wu L."/>
            <person name="Ma J."/>
        </authorList>
    </citation>
    <scope>NUCLEOTIDE SEQUENCE [LARGE SCALE GENOMIC DNA]</scope>
    <source>
        <strain evidence="5">CCUG 49679</strain>
    </source>
</reference>
<dbReference type="RefSeq" id="WP_379791920.1">
    <property type="nucleotide sequence ID" value="NZ_JBHSQB010000007.1"/>
</dbReference>
<sequence>MTEFKPLQTSDIETIVPMMQEFYAIENYPIDIVISKALFLEFLENPHLGRCWLIFSDGEIVGYAILTFIFSFEYKGTIAFLDELYISSKARGKGIGKSALDFIHEQAKLLSLKIIYLEIEGHNEIAKKLYESKNFAVHNRNLMKLDIK</sequence>
<accession>A0ABW1PN22</accession>
<evidence type="ECO:0000256" key="2">
    <source>
        <dbReference type="ARBA" id="ARBA00023315"/>
    </source>
</evidence>
<keyword evidence="5" id="KW-1185">Reference proteome</keyword>
<dbReference type="EMBL" id="JBHSQB010000007">
    <property type="protein sequence ID" value="MFC6097041.1"/>
    <property type="molecule type" value="Genomic_DNA"/>
</dbReference>
<dbReference type="PROSITE" id="PS51186">
    <property type="entry name" value="GNAT"/>
    <property type="match status" value="1"/>
</dbReference>
<keyword evidence="1 4" id="KW-0808">Transferase</keyword>
<protein>
    <submittedName>
        <fullName evidence="4">GNAT family N-acetyltransferase</fullName>
        <ecNumber evidence="4">2.3.-.-</ecNumber>
    </submittedName>
</protein>
<dbReference type="InterPro" id="IPR051016">
    <property type="entry name" value="Diverse_Substrate_AcTransf"/>
</dbReference>
<dbReference type="InterPro" id="IPR016181">
    <property type="entry name" value="Acyl_CoA_acyltransferase"/>
</dbReference>
<dbReference type="EC" id="2.3.-.-" evidence="4"/>
<dbReference type="CDD" id="cd04301">
    <property type="entry name" value="NAT_SF"/>
    <property type="match status" value="1"/>
</dbReference>
<evidence type="ECO:0000259" key="3">
    <source>
        <dbReference type="PROSITE" id="PS51186"/>
    </source>
</evidence>
<feature type="domain" description="N-acetyltransferase" evidence="3">
    <location>
        <begin position="2"/>
        <end position="148"/>
    </location>
</feature>
<dbReference type="Pfam" id="PF00583">
    <property type="entry name" value="Acetyltransf_1"/>
    <property type="match status" value="1"/>
</dbReference>
<gene>
    <name evidence="4" type="ORF">ACFPVY_10335</name>
</gene>
<dbReference type="GO" id="GO:0016746">
    <property type="term" value="F:acyltransferase activity"/>
    <property type="evidence" value="ECO:0007669"/>
    <property type="project" value="UniProtKB-KW"/>
</dbReference>
<evidence type="ECO:0000313" key="4">
    <source>
        <dbReference type="EMBL" id="MFC6097041.1"/>
    </source>
</evidence>
<proteinExistence type="predicted"/>
<name>A0ABW1PN22_9FLAO</name>
<keyword evidence="2 4" id="KW-0012">Acyltransferase</keyword>
<dbReference type="Proteomes" id="UP001596287">
    <property type="component" value="Unassembled WGS sequence"/>
</dbReference>
<dbReference type="PANTHER" id="PTHR10545:SF29">
    <property type="entry name" value="GH14572P-RELATED"/>
    <property type="match status" value="1"/>
</dbReference>
<dbReference type="Gene3D" id="3.40.630.30">
    <property type="match status" value="1"/>
</dbReference>
<organism evidence="4 5">
    <name type="scientific">Flavobacterium qiangtangense</name>
    <dbReference type="NCBI Taxonomy" id="1442595"/>
    <lineage>
        <taxon>Bacteria</taxon>
        <taxon>Pseudomonadati</taxon>
        <taxon>Bacteroidota</taxon>
        <taxon>Flavobacteriia</taxon>
        <taxon>Flavobacteriales</taxon>
        <taxon>Flavobacteriaceae</taxon>
        <taxon>Flavobacterium</taxon>
    </lineage>
</organism>